<gene>
    <name evidence="11" type="primary">buk2</name>
    <name evidence="9" type="synonym">buk</name>
    <name evidence="11" type="ORF">PMF13cell1_00208</name>
</gene>
<dbReference type="PANTHER" id="PTHR21060">
    <property type="entry name" value="ACETATE KINASE"/>
    <property type="match status" value="1"/>
</dbReference>
<dbReference type="PROSITE" id="PS01075">
    <property type="entry name" value="ACETATE_KINASE_1"/>
    <property type="match status" value="1"/>
</dbReference>
<evidence type="ECO:0000313" key="12">
    <source>
        <dbReference type="Proteomes" id="UP000289794"/>
    </source>
</evidence>
<dbReference type="RefSeq" id="WP_130179519.1">
    <property type="nucleotide sequence ID" value="NZ_CP035945.1"/>
</dbReference>
<dbReference type="InterPro" id="IPR043129">
    <property type="entry name" value="ATPase_NBD"/>
</dbReference>
<keyword evidence="7 9" id="KW-0067">ATP-binding</keyword>
<evidence type="ECO:0000256" key="3">
    <source>
        <dbReference type="ARBA" id="ARBA00022490"/>
    </source>
</evidence>
<reference evidence="11 12" key="1">
    <citation type="submission" date="2019-01" db="EMBL/GenBank/DDBJ databases">
        <title>PMF-metabolizing Aryl O-demethylase.</title>
        <authorList>
            <person name="Kim M."/>
        </authorList>
    </citation>
    <scope>NUCLEOTIDE SEQUENCE [LARGE SCALE GENOMIC DNA]</scope>
    <source>
        <strain evidence="11 12">PMF1</strain>
    </source>
</reference>
<keyword evidence="6 9" id="KW-0418">Kinase</keyword>
<dbReference type="EMBL" id="CP035945">
    <property type="protein sequence ID" value="QBE94715.1"/>
    <property type="molecule type" value="Genomic_DNA"/>
</dbReference>
<proteinExistence type="inferred from homology"/>
<dbReference type="InterPro" id="IPR011245">
    <property type="entry name" value="Butyrate_kin"/>
</dbReference>
<dbReference type="Proteomes" id="UP000289794">
    <property type="component" value="Chromosome"/>
</dbReference>
<dbReference type="NCBIfam" id="NF002834">
    <property type="entry name" value="PRK03011.1-5"/>
    <property type="match status" value="1"/>
</dbReference>
<dbReference type="PANTHER" id="PTHR21060:SF3">
    <property type="entry name" value="BUTYRATE KINASE 2-RELATED"/>
    <property type="match status" value="1"/>
</dbReference>
<dbReference type="EC" id="2.7.2.7" evidence="9"/>
<comment type="catalytic activity">
    <reaction evidence="8 9">
        <text>butanoate + ATP = butanoyl phosphate + ADP</text>
        <dbReference type="Rhea" id="RHEA:13585"/>
        <dbReference type="ChEBI" id="CHEBI:17968"/>
        <dbReference type="ChEBI" id="CHEBI:30616"/>
        <dbReference type="ChEBI" id="CHEBI:58079"/>
        <dbReference type="ChEBI" id="CHEBI:456216"/>
        <dbReference type="EC" id="2.7.2.7"/>
    </reaction>
</comment>
<dbReference type="PRINTS" id="PR00471">
    <property type="entry name" value="ACETATEKNASE"/>
</dbReference>
<evidence type="ECO:0000256" key="4">
    <source>
        <dbReference type="ARBA" id="ARBA00022679"/>
    </source>
</evidence>
<dbReference type="PIRSF" id="PIRSF036458">
    <property type="entry name" value="Butyrate_kin"/>
    <property type="match status" value="1"/>
</dbReference>
<dbReference type="Pfam" id="PF00871">
    <property type="entry name" value="Acetate_kinase"/>
    <property type="match status" value="1"/>
</dbReference>
<evidence type="ECO:0000256" key="1">
    <source>
        <dbReference type="ARBA" id="ARBA00004496"/>
    </source>
</evidence>
<evidence type="ECO:0000313" key="11">
    <source>
        <dbReference type="EMBL" id="QBE94715.1"/>
    </source>
</evidence>
<evidence type="ECO:0000256" key="7">
    <source>
        <dbReference type="ARBA" id="ARBA00022840"/>
    </source>
</evidence>
<dbReference type="GO" id="GO:0005737">
    <property type="term" value="C:cytoplasm"/>
    <property type="evidence" value="ECO:0007669"/>
    <property type="project" value="UniProtKB-SubCell"/>
</dbReference>
<dbReference type="GO" id="GO:0008776">
    <property type="term" value="F:acetate kinase activity"/>
    <property type="evidence" value="ECO:0007669"/>
    <property type="project" value="TreeGrafter"/>
</dbReference>
<evidence type="ECO:0000256" key="6">
    <source>
        <dbReference type="ARBA" id="ARBA00022777"/>
    </source>
</evidence>
<dbReference type="HAMAP" id="MF_00542">
    <property type="entry name" value="Butyrate_kinase"/>
    <property type="match status" value="1"/>
</dbReference>
<keyword evidence="4 9" id="KW-0808">Transferase</keyword>
<dbReference type="KEGG" id="bpro:PMF13cell1_00208"/>
<dbReference type="InterPro" id="IPR000890">
    <property type="entry name" value="Aliphatic_acid_kin_short-chain"/>
</dbReference>
<evidence type="ECO:0000256" key="9">
    <source>
        <dbReference type="HAMAP-Rule" id="MF_00542"/>
    </source>
</evidence>
<evidence type="ECO:0000256" key="8">
    <source>
        <dbReference type="ARBA" id="ARBA00048596"/>
    </source>
</evidence>
<dbReference type="GO" id="GO:0047761">
    <property type="term" value="F:butyrate kinase activity"/>
    <property type="evidence" value="ECO:0007669"/>
    <property type="project" value="UniProtKB-UniRule"/>
</dbReference>
<dbReference type="GO" id="GO:0005524">
    <property type="term" value="F:ATP binding"/>
    <property type="evidence" value="ECO:0007669"/>
    <property type="project" value="UniProtKB-KW"/>
</dbReference>
<dbReference type="SUPFAM" id="SSF53067">
    <property type="entry name" value="Actin-like ATPase domain"/>
    <property type="match status" value="2"/>
</dbReference>
<comment type="subcellular location">
    <subcellularLocation>
        <location evidence="1 9">Cytoplasm</location>
    </subcellularLocation>
</comment>
<name>A0A4P6LSS1_9FIRM</name>
<evidence type="ECO:0000256" key="2">
    <source>
        <dbReference type="ARBA" id="ARBA00008748"/>
    </source>
</evidence>
<organism evidence="11 12">
    <name type="scientific">Blautia producta</name>
    <dbReference type="NCBI Taxonomy" id="33035"/>
    <lineage>
        <taxon>Bacteria</taxon>
        <taxon>Bacillati</taxon>
        <taxon>Bacillota</taxon>
        <taxon>Clostridia</taxon>
        <taxon>Lachnospirales</taxon>
        <taxon>Lachnospiraceae</taxon>
        <taxon>Blautia</taxon>
    </lineage>
</organism>
<evidence type="ECO:0000256" key="5">
    <source>
        <dbReference type="ARBA" id="ARBA00022741"/>
    </source>
</evidence>
<dbReference type="Gene3D" id="3.30.420.40">
    <property type="match status" value="2"/>
</dbReference>
<evidence type="ECO:0000256" key="10">
    <source>
        <dbReference type="RuleBase" id="RU003835"/>
    </source>
</evidence>
<comment type="similarity">
    <text evidence="2 9 10">Belongs to the acetokinase family.</text>
</comment>
<accession>A0A4P6LSS1</accession>
<keyword evidence="5 9" id="KW-0547">Nucleotide-binding</keyword>
<dbReference type="InterPro" id="IPR023865">
    <property type="entry name" value="Aliphatic_acid_kinase_CS"/>
</dbReference>
<sequence>MVYDILAVNPGSTSTKIAVFRNREEMFRQDIEHDPGFLDSHPDIEEQFPLRRDMVLNCLNKHFYKAEQLSAVVGRGGLLPPVKAGGYAVNQAMKDRILKGPISPHASNMGALIADAVAAPLGIPAYIYDAVSSDEFMEISRITGIPEVVRQSFCHVLNSKAMARKTAEEAGKSYEEMNFLVAHMGGGISFSAHRHGKIVDALSDDGGAFSPQRSGSVPIIYIVDMCYSGKYTKAELMRKIRGDGGLKAYLGTYDCREIEKMILEGNEKAELLYEAQAYQVAKGIGQLAPALKGEVDAIILTGGMAHSKMLTDWITGYVDFLGPIKIMPGEMELEALAYGCLRILQGREKAEIYRDELYQ</sequence>
<dbReference type="AlphaFoldDB" id="A0A4P6LSS1"/>
<dbReference type="NCBIfam" id="TIGR02707">
    <property type="entry name" value="butyr_kinase"/>
    <property type="match status" value="1"/>
</dbReference>
<dbReference type="GO" id="GO:0006083">
    <property type="term" value="P:acetate metabolic process"/>
    <property type="evidence" value="ECO:0007669"/>
    <property type="project" value="TreeGrafter"/>
</dbReference>
<dbReference type="CDD" id="cd24011">
    <property type="entry name" value="ASKHA_NBD_BK"/>
    <property type="match status" value="1"/>
</dbReference>
<protein>
    <recommendedName>
        <fullName evidence="9">Probable butyrate kinase</fullName>
        <shortName evidence="9">BK</shortName>
        <ecNumber evidence="9">2.7.2.7</ecNumber>
    </recommendedName>
    <alternativeName>
        <fullName evidence="9">Branched-chain carboxylic acid kinase</fullName>
    </alternativeName>
</protein>
<keyword evidence="3 9" id="KW-0963">Cytoplasm</keyword>